<feature type="region of interest" description="Disordered" evidence="2">
    <location>
        <begin position="1"/>
        <end position="29"/>
    </location>
</feature>
<dbReference type="OrthoDB" id="1927454at2759"/>
<dbReference type="PROSITE" id="PS50222">
    <property type="entry name" value="EF_HAND_2"/>
    <property type="match status" value="1"/>
</dbReference>
<feature type="coiled-coil region" evidence="1">
    <location>
        <begin position="121"/>
        <end position="232"/>
    </location>
</feature>
<evidence type="ECO:0000313" key="5">
    <source>
        <dbReference type="Proteomes" id="UP000037460"/>
    </source>
</evidence>
<feature type="domain" description="EF-hand" evidence="3">
    <location>
        <begin position="685"/>
        <end position="720"/>
    </location>
</feature>
<dbReference type="Proteomes" id="UP000037460">
    <property type="component" value="Unassembled WGS sequence"/>
</dbReference>
<feature type="region of interest" description="Disordered" evidence="2">
    <location>
        <begin position="399"/>
        <end position="418"/>
    </location>
</feature>
<dbReference type="AlphaFoldDB" id="A0A0M0JXC9"/>
<proteinExistence type="predicted"/>
<evidence type="ECO:0000256" key="1">
    <source>
        <dbReference type="SAM" id="Coils"/>
    </source>
</evidence>
<dbReference type="SMART" id="SM00054">
    <property type="entry name" value="EFh"/>
    <property type="match status" value="1"/>
</dbReference>
<reference evidence="5" key="1">
    <citation type="journal article" date="2015" name="PLoS Genet.">
        <title>Genome Sequence and Transcriptome Analyses of Chrysochromulina tobin: Metabolic Tools for Enhanced Algal Fitness in the Prominent Order Prymnesiales (Haptophyceae).</title>
        <authorList>
            <person name="Hovde B.T."/>
            <person name="Deodato C.R."/>
            <person name="Hunsperger H.M."/>
            <person name="Ryken S.A."/>
            <person name="Yost W."/>
            <person name="Jha R.K."/>
            <person name="Patterson J."/>
            <person name="Monnat R.J. Jr."/>
            <person name="Barlow S.B."/>
            <person name="Starkenburg S.R."/>
            <person name="Cattolico R.A."/>
        </authorList>
    </citation>
    <scope>NUCLEOTIDE SEQUENCE</scope>
    <source>
        <strain evidence="5">CCMP291</strain>
    </source>
</reference>
<evidence type="ECO:0000259" key="3">
    <source>
        <dbReference type="PROSITE" id="PS50222"/>
    </source>
</evidence>
<dbReference type="SUPFAM" id="SSF47473">
    <property type="entry name" value="EF-hand"/>
    <property type="match status" value="1"/>
</dbReference>
<protein>
    <recommendedName>
        <fullName evidence="3">EF-hand domain-containing protein</fullName>
    </recommendedName>
</protein>
<dbReference type="Gene3D" id="1.10.238.10">
    <property type="entry name" value="EF-hand"/>
    <property type="match status" value="1"/>
</dbReference>
<keyword evidence="5" id="KW-1185">Reference proteome</keyword>
<organism evidence="4 5">
    <name type="scientific">Chrysochromulina tobinii</name>
    <dbReference type="NCBI Taxonomy" id="1460289"/>
    <lineage>
        <taxon>Eukaryota</taxon>
        <taxon>Haptista</taxon>
        <taxon>Haptophyta</taxon>
        <taxon>Prymnesiophyceae</taxon>
        <taxon>Prymnesiales</taxon>
        <taxon>Chrysochromulinaceae</taxon>
        <taxon>Chrysochromulina</taxon>
    </lineage>
</organism>
<feature type="region of interest" description="Disordered" evidence="2">
    <location>
        <begin position="56"/>
        <end position="76"/>
    </location>
</feature>
<dbReference type="InterPro" id="IPR002048">
    <property type="entry name" value="EF_hand_dom"/>
</dbReference>
<keyword evidence="1" id="KW-0175">Coiled coil</keyword>
<sequence>MSPPRRIAASHADDAPPKTAPTYPGPAVSASEWVSDDLVPSSRVEAIQTAEWLRQALTDREKTKPKPKAKNDAAKKGGIDSAAISAELGLWNEAFVETVRQVQVHCQERGQLLDAIRMRYINLVDEVLREHEAEMERLRKEYEALMKAQQEALTTKAKVSMNFQKASAMGMLDRLKAQQEAEEAAAKGRKTEREAALEMQLEGLKQQMELLRNRLSELEAQLKDLLDKLNAQPTLETVLEKIDKLSSDDQTTLSYLLLRGVDAKGDYRNRYASSALLQSKGVPDASELVRSLLNALGRPDRSAVILALLQGLATPELYALQIGMIRLLASELGTRAVAADIMASVFIEKSPPPLNSTSEDAKPFLTGDGLELARPLKPGLQGDRYLSAIMMLEALGKEPSITAPEGGGGQGDDEEEIEEDGQIDPFTGMMWPDSSGLKAPFGGLTVTTTDMKPMGVHFLYRLATQSFDGKIKADMKCLSSGEKTELLPFFMVKSLAVNGMQGDMAQVYLSEMFRGLARFGHGSARLRNFKAATGLFNKKKNQIIMGSLQLEIFLSTFESIAALMGEEKIMTQVRHDQMYVRWGEINELYLPVGYLLRGLEKVMVHEHDELRKAIWPQMEAWVKENTFATEKECKEAETTAVPPCGRLTSMKAVVLGTKKCFQNGFANLDLFLYELWTRHAGFCNQHASKAAKTFGMYDINGDGKFSQEEFRKMLKTMDPNLENWEIEELWIGCGGASGVVELKTLEDTFFRMTQLHKKATTSAKNTTGTARHAQKAEMAAAVAKEAAEELGVLVTLWNTVRDAPDEEQATIQLLMMGCRWDTVMRLKTNIYRWQKRTNKGSRKK</sequence>
<name>A0A0M0JXC9_9EUKA</name>
<dbReference type="PANTHER" id="PTHR34894">
    <property type="entry name" value="SAM-DEPENDENT METHYLTRANSFERASE RSMI, CONSERVED SITE"/>
    <property type="match status" value="1"/>
</dbReference>
<gene>
    <name evidence="4" type="ORF">Ctob_006534</name>
</gene>
<evidence type="ECO:0000313" key="4">
    <source>
        <dbReference type="EMBL" id="KOO31219.1"/>
    </source>
</evidence>
<dbReference type="GO" id="GO:0005509">
    <property type="term" value="F:calcium ion binding"/>
    <property type="evidence" value="ECO:0007669"/>
    <property type="project" value="InterPro"/>
</dbReference>
<accession>A0A0M0JXC9</accession>
<evidence type="ECO:0000256" key="2">
    <source>
        <dbReference type="SAM" id="MobiDB-lite"/>
    </source>
</evidence>
<dbReference type="InterPro" id="IPR011992">
    <property type="entry name" value="EF-hand-dom_pair"/>
</dbReference>
<dbReference type="EMBL" id="JWZX01002061">
    <property type="protein sequence ID" value="KOO31219.1"/>
    <property type="molecule type" value="Genomic_DNA"/>
</dbReference>
<comment type="caution">
    <text evidence="4">The sequence shown here is derived from an EMBL/GenBank/DDBJ whole genome shotgun (WGS) entry which is preliminary data.</text>
</comment>
<feature type="compositionally biased region" description="Basic and acidic residues" evidence="2">
    <location>
        <begin position="57"/>
        <end position="76"/>
    </location>
</feature>
<dbReference type="PANTHER" id="PTHR34894:SF5">
    <property type="entry name" value="EF-HAND DOMAIN-CONTAINING PROTEIN"/>
    <property type="match status" value="1"/>
</dbReference>